<evidence type="ECO:0000313" key="2">
    <source>
        <dbReference type="Proteomes" id="UP000054477"/>
    </source>
</evidence>
<evidence type="ECO:0000313" key="1">
    <source>
        <dbReference type="EMBL" id="KIK03175.1"/>
    </source>
</evidence>
<reference evidence="2" key="2">
    <citation type="submission" date="2015-01" db="EMBL/GenBank/DDBJ databases">
        <title>Evolutionary Origins and Diversification of the Mycorrhizal Mutualists.</title>
        <authorList>
            <consortium name="DOE Joint Genome Institute"/>
            <consortium name="Mycorrhizal Genomics Consortium"/>
            <person name="Kohler A."/>
            <person name="Kuo A."/>
            <person name="Nagy L.G."/>
            <person name="Floudas D."/>
            <person name="Copeland A."/>
            <person name="Barry K.W."/>
            <person name="Cichocki N."/>
            <person name="Veneault-Fourrey C."/>
            <person name="LaButti K."/>
            <person name="Lindquist E.A."/>
            <person name="Lipzen A."/>
            <person name="Lundell T."/>
            <person name="Morin E."/>
            <person name="Murat C."/>
            <person name="Riley R."/>
            <person name="Ohm R."/>
            <person name="Sun H."/>
            <person name="Tunlid A."/>
            <person name="Henrissat B."/>
            <person name="Grigoriev I.V."/>
            <person name="Hibbett D.S."/>
            <person name="Martin F."/>
        </authorList>
    </citation>
    <scope>NUCLEOTIDE SEQUENCE [LARGE SCALE GENOMIC DNA]</scope>
    <source>
        <strain evidence="2">LaAM-08-1</strain>
    </source>
</reference>
<reference evidence="1 2" key="1">
    <citation type="submission" date="2014-04" db="EMBL/GenBank/DDBJ databases">
        <authorList>
            <consortium name="DOE Joint Genome Institute"/>
            <person name="Kuo A."/>
            <person name="Kohler A."/>
            <person name="Nagy L.G."/>
            <person name="Floudas D."/>
            <person name="Copeland A."/>
            <person name="Barry K.W."/>
            <person name="Cichocki N."/>
            <person name="Veneault-Fourrey C."/>
            <person name="LaButti K."/>
            <person name="Lindquist E.A."/>
            <person name="Lipzen A."/>
            <person name="Lundell T."/>
            <person name="Morin E."/>
            <person name="Murat C."/>
            <person name="Sun H."/>
            <person name="Tunlid A."/>
            <person name="Henrissat B."/>
            <person name="Grigoriev I.V."/>
            <person name="Hibbett D.S."/>
            <person name="Martin F."/>
            <person name="Nordberg H.P."/>
            <person name="Cantor M.N."/>
            <person name="Hua S.X."/>
        </authorList>
    </citation>
    <scope>NUCLEOTIDE SEQUENCE [LARGE SCALE GENOMIC DNA]</scope>
    <source>
        <strain evidence="1 2">LaAM-08-1</strain>
    </source>
</reference>
<gene>
    <name evidence="1" type="ORF">K443DRAFT_677021</name>
</gene>
<protein>
    <submittedName>
        <fullName evidence="1">Uncharacterized protein</fullName>
    </submittedName>
</protein>
<keyword evidence="2" id="KW-1185">Reference proteome</keyword>
<dbReference type="EMBL" id="KN838583">
    <property type="protein sequence ID" value="KIK03175.1"/>
    <property type="molecule type" value="Genomic_DNA"/>
</dbReference>
<proteinExistence type="predicted"/>
<name>A0A0C9WV02_9AGAR</name>
<dbReference type="AlphaFoldDB" id="A0A0C9WV02"/>
<dbReference type="HOGENOM" id="CLU_2542929_0_0_1"/>
<dbReference type="Proteomes" id="UP000054477">
    <property type="component" value="Unassembled WGS sequence"/>
</dbReference>
<organism evidence="1 2">
    <name type="scientific">Laccaria amethystina LaAM-08-1</name>
    <dbReference type="NCBI Taxonomy" id="1095629"/>
    <lineage>
        <taxon>Eukaryota</taxon>
        <taxon>Fungi</taxon>
        <taxon>Dikarya</taxon>
        <taxon>Basidiomycota</taxon>
        <taxon>Agaricomycotina</taxon>
        <taxon>Agaricomycetes</taxon>
        <taxon>Agaricomycetidae</taxon>
        <taxon>Agaricales</taxon>
        <taxon>Agaricineae</taxon>
        <taxon>Hydnangiaceae</taxon>
        <taxon>Laccaria</taxon>
    </lineage>
</organism>
<sequence>MKEEGKKVGISYAVRRAQVLPSIRPYVLSRFTRAGWVACVSKRVRRRYNCEIEVLRLRRRFNTRAGISFGKMIVRTRYDASVR</sequence>
<accession>A0A0C9WV02</accession>